<feature type="compositionally biased region" description="Pro residues" evidence="4">
    <location>
        <begin position="640"/>
        <end position="651"/>
    </location>
</feature>
<name>A0A4Q9VH50_9HYPH</name>
<feature type="repeat" description="TPR" evidence="3">
    <location>
        <begin position="434"/>
        <end position="467"/>
    </location>
</feature>
<feature type="compositionally biased region" description="Low complexity" evidence="4">
    <location>
        <begin position="683"/>
        <end position="692"/>
    </location>
</feature>
<evidence type="ECO:0000256" key="2">
    <source>
        <dbReference type="ARBA" id="ARBA00022803"/>
    </source>
</evidence>
<evidence type="ECO:0000313" key="6">
    <source>
        <dbReference type="Proteomes" id="UP000292781"/>
    </source>
</evidence>
<dbReference type="Pfam" id="PF13432">
    <property type="entry name" value="TPR_16"/>
    <property type="match status" value="2"/>
</dbReference>
<dbReference type="PROSITE" id="PS50005">
    <property type="entry name" value="TPR"/>
    <property type="match status" value="3"/>
</dbReference>
<reference evidence="5 6" key="1">
    <citation type="submission" date="2019-02" db="EMBL/GenBank/DDBJ databases">
        <title>Siculibacillus lacustris gen. nov., sp. nov., a new rosette-forming bacterium isolated from a freshwater crater lake (Lake St. Ana, Romania).</title>
        <authorList>
            <person name="Felfoldi T."/>
            <person name="Marton Z."/>
            <person name="Szabo A."/>
            <person name="Mentes A."/>
            <person name="Boka K."/>
            <person name="Marialigeti K."/>
            <person name="Mathe I."/>
            <person name="Koncz M."/>
            <person name="Schumann P."/>
            <person name="Toth E."/>
        </authorList>
    </citation>
    <scope>NUCLEOTIDE SEQUENCE [LARGE SCALE GENOMIC DNA]</scope>
    <source>
        <strain evidence="5 6">SA-279</strain>
    </source>
</reference>
<dbReference type="InterPro" id="IPR013105">
    <property type="entry name" value="TPR_2"/>
</dbReference>
<feature type="region of interest" description="Disordered" evidence="4">
    <location>
        <begin position="603"/>
        <end position="692"/>
    </location>
</feature>
<dbReference type="Gene3D" id="1.25.40.10">
    <property type="entry name" value="Tetratricopeptide repeat domain"/>
    <property type="match status" value="2"/>
</dbReference>
<evidence type="ECO:0000256" key="4">
    <source>
        <dbReference type="SAM" id="MobiDB-lite"/>
    </source>
</evidence>
<dbReference type="PANTHER" id="PTHR12558:SF13">
    <property type="entry name" value="CELL DIVISION CYCLE PROTEIN 27 HOMOLOG"/>
    <property type="match status" value="1"/>
</dbReference>
<sequence length="692" mass="73790">MSRSFGRGVAAAHGRDGAVGRARIASRTIAAIVIGVATALAPAGAVAAKPGKDLLSVFVPPSFAGSYLAGRYANATRDIAAAADFFETATAIDPSNPVLVERTFQLLVADGRFKEAVALAERLARTDKGHPLARLVLGVEALKNGRWDRARSQFAQSQNRPLSDLTVAVLSGWAQAGRGDTDQALKTVDAVTGLDWYAVFKNFHGGLIAEAAGRKVEAARRLGAAYASEKRNLRIVEAQVGQLARAGRTADALAVIAAFKTEIPEHPVILALEADLKAGKVPAPIIASPQAGAAEFLYGLGSALGRDGGEDIAAMYLQLALWLAPDSELPLITLAGVQGQLKQYDKAIALLERIPTASRLRPLADIQVGRYYTVMLKYDEASKHLQAVIDRSPRDLEAILALGDVQRADKKFADAVVTYSRAIDLIGKPSKNDWTYYYYRGIAYERTKQWPKAEADFNRSLELFPDEPHVLNYLGYSWIDMGIHLDKGLELVRRAVDLKPDDGYIVDSLAWAYFKLGRFDEATGELERAIQLKPDDPVINDHLGDAYWKIGRKREATFQWRHSLDMKPEADEVPKIQKKLDDGLAELAAAAAAVVVPVPAPAPAPAAAPTPETPATPAPSVDQPPTLPPTPEVPAADAPKPTPPADAPKPVPEIIAPTPIPAPDAVVPPAPVVPPADAPAPAPGDGAAPAKP</sequence>
<dbReference type="InterPro" id="IPR019734">
    <property type="entry name" value="TPR_rpt"/>
</dbReference>
<accession>A0A4Q9VH50</accession>
<protein>
    <submittedName>
        <fullName evidence="5">Tetratricopeptide repeat protein</fullName>
    </submittedName>
</protein>
<evidence type="ECO:0000313" key="5">
    <source>
        <dbReference type="EMBL" id="TBW34400.1"/>
    </source>
</evidence>
<dbReference type="Pfam" id="PF07719">
    <property type="entry name" value="TPR_2"/>
    <property type="match status" value="1"/>
</dbReference>
<organism evidence="5 6">
    <name type="scientific">Siculibacillus lacustris</name>
    <dbReference type="NCBI Taxonomy" id="1549641"/>
    <lineage>
        <taxon>Bacteria</taxon>
        <taxon>Pseudomonadati</taxon>
        <taxon>Pseudomonadota</taxon>
        <taxon>Alphaproteobacteria</taxon>
        <taxon>Hyphomicrobiales</taxon>
        <taxon>Ancalomicrobiaceae</taxon>
        <taxon>Siculibacillus</taxon>
    </lineage>
</organism>
<keyword evidence="6" id="KW-1185">Reference proteome</keyword>
<dbReference type="SMART" id="SM00028">
    <property type="entry name" value="TPR"/>
    <property type="match status" value="8"/>
</dbReference>
<dbReference type="Proteomes" id="UP000292781">
    <property type="component" value="Unassembled WGS sequence"/>
</dbReference>
<feature type="repeat" description="TPR" evidence="3">
    <location>
        <begin position="503"/>
        <end position="536"/>
    </location>
</feature>
<keyword evidence="1" id="KW-0677">Repeat</keyword>
<evidence type="ECO:0000256" key="1">
    <source>
        <dbReference type="ARBA" id="ARBA00022737"/>
    </source>
</evidence>
<dbReference type="Pfam" id="PF13414">
    <property type="entry name" value="TPR_11"/>
    <property type="match status" value="1"/>
</dbReference>
<feature type="repeat" description="TPR" evidence="3">
    <location>
        <begin position="362"/>
        <end position="395"/>
    </location>
</feature>
<feature type="compositionally biased region" description="Pro residues" evidence="4">
    <location>
        <begin position="658"/>
        <end position="682"/>
    </location>
</feature>
<evidence type="ECO:0000256" key="3">
    <source>
        <dbReference type="PROSITE-ProRule" id="PRU00339"/>
    </source>
</evidence>
<dbReference type="SUPFAM" id="SSF48452">
    <property type="entry name" value="TPR-like"/>
    <property type="match status" value="3"/>
</dbReference>
<comment type="caution">
    <text evidence="5">The sequence shown here is derived from an EMBL/GenBank/DDBJ whole genome shotgun (WGS) entry which is preliminary data.</text>
</comment>
<dbReference type="InterPro" id="IPR011990">
    <property type="entry name" value="TPR-like_helical_dom_sf"/>
</dbReference>
<keyword evidence="2 3" id="KW-0802">TPR repeat</keyword>
<feature type="compositionally biased region" description="Pro residues" evidence="4">
    <location>
        <begin position="603"/>
        <end position="617"/>
    </location>
</feature>
<dbReference type="AlphaFoldDB" id="A0A4Q9VH50"/>
<proteinExistence type="predicted"/>
<gene>
    <name evidence="5" type="ORF">EYW49_18350</name>
</gene>
<dbReference type="EMBL" id="SJFN01000034">
    <property type="protein sequence ID" value="TBW34400.1"/>
    <property type="molecule type" value="Genomic_DNA"/>
</dbReference>
<dbReference type="PANTHER" id="PTHR12558">
    <property type="entry name" value="CELL DIVISION CYCLE 16,23,27"/>
    <property type="match status" value="1"/>
</dbReference>
<dbReference type="OrthoDB" id="9766710at2"/>
<dbReference type="RefSeq" id="WP_131311085.1">
    <property type="nucleotide sequence ID" value="NZ_SJFN01000034.1"/>
</dbReference>